<evidence type="ECO:0000256" key="1">
    <source>
        <dbReference type="SAM" id="Phobius"/>
    </source>
</evidence>
<reference evidence="3" key="1">
    <citation type="journal article" date="2014" name="Nat. Genet.">
        <title>Genome of the human hookworm Necator americanus.</title>
        <authorList>
            <person name="Tang Y.T."/>
            <person name="Gao X."/>
            <person name="Rosa B.A."/>
            <person name="Abubucker S."/>
            <person name="Hallsworth-Pepin K."/>
            <person name="Martin J."/>
            <person name="Tyagi R."/>
            <person name="Heizer E."/>
            <person name="Zhang X."/>
            <person name="Bhonagiri-Palsikar V."/>
            <person name="Minx P."/>
            <person name="Warren W.C."/>
            <person name="Wang Q."/>
            <person name="Zhan B."/>
            <person name="Hotez P.J."/>
            <person name="Sternberg P.W."/>
            <person name="Dougall A."/>
            <person name="Gaze S.T."/>
            <person name="Mulvenna J."/>
            <person name="Sotillo J."/>
            <person name="Ranganathan S."/>
            <person name="Rabelo E.M."/>
            <person name="Wilson R.K."/>
            <person name="Felgner P.L."/>
            <person name="Bethony J."/>
            <person name="Hawdon J.M."/>
            <person name="Gasser R.B."/>
            <person name="Loukas A."/>
            <person name="Mitreva M."/>
        </authorList>
    </citation>
    <scope>NUCLEOTIDE SEQUENCE [LARGE SCALE GENOMIC DNA]</scope>
</reference>
<protein>
    <recommendedName>
        <fullName evidence="4">Metallothionein</fullName>
    </recommendedName>
</protein>
<dbReference type="EMBL" id="KI668971">
    <property type="protein sequence ID" value="ETN70356.1"/>
    <property type="molecule type" value="Genomic_DNA"/>
</dbReference>
<organism evidence="2 3">
    <name type="scientific">Necator americanus</name>
    <name type="common">Human hookworm</name>
    <dbReference type="NCBI Taxonomy" id="51031"/>
    <lineage>
        <taxon>Eukaryota</taxon>
        <taxon>Metazoa</taxon>
        <taxon>Ecdysozoa</taxon>
        <taxon>Nematoda</taxon>
        <taxon>Chromadorea</taxon>
        <taxon>Rhabditida</taxon>
        <taxon>Rhabditina</taxon>
        <taxon>Rhabditomorpha</taxon>
        <taxon>Strongyloidea</taxon>
        <taxon>Ancylostomatidae</taxon>
        <taxon>Bunostominae</taxon>
        <taxon>Necator</taxon>
    </lineage>
</organism>
<evidence type="ECO:0008006" key="4">
    <source>
        <dbReference type="Google" id="ProtNLM"/>
    </source>
</evidence>
<dbReference type="Proteomes" id="UP000053676">
    <property type="component" value="Unassembled WGS sequence"/>
</dbReference>
<accession>W2SNE2</accession>
<keyword evidence="1" id="KW-0472">Membrane</keyword>
<dbReference type="AlphaFoldDB" id="W2SNE2"/>
<gene>
    <name evidence="2" type="ORF">NECAME_14829</name>
</gene>
<keyword evidence="1" id="KW-0812">Transmembrane</keyword>
<proteinExistence type="predicted"/>
<sequence>MVEGFYNGSAYLYQLLFCPVARMLAGGRRQLKDLRKKKCGCEAGCKCCEGGACQKDCQCCSKGCKCGPNCKCEGDKCCGDEKCCGGEKKCCAEVVN</sequence>
<feature type="transmembrane region" description="Helical" evidence="1">
    <location>
        <begin position="6"/>
        <end position="25"/>
    </location>
</feature>
<evidence type="ECO:0000313" key="2">
    <source>
        <dbReference type="EMBL" id="ETN70356.1"/>
    </source>
</evidence>
<evidence type="ECO:0000313" key="3">
    <source>
        <dbReference type="Proteomes" id="UP000053676"/>
    </source>
</evidence>
<name>W2SNE2_NECAM</name>
<dbReference type="KEGG" id="nai:NECAME_14829"/>
<keyword evidence="3" id="KW-1185">Reference proteome</keyword>
<keyword evidence="1" id="KW-1133">Transmembrane helix</keyword>